<dbReference type="OrthoDB" id="2020542at2759"/>
<dbReference type="InterPro" id="IPR004842">
    <property type="entry name" value="SLC12A_fam"/>
</dbReference>
<feature type="transmembrane region" description="Helical" evidence="6">
    <location>
        <begin position="208"/>
        <end position="232"/>
    </location>
</feature>
<dbReference type="Gene3D" id="1.20.1740.10">
    <property type="entry name" value="Amino acid/polyamine transporter I"/>
    <property type="match status" value="1"/>
</dbReference>
<keyword evidence="4 6" id="KW-0472">Membrane</keyword>
<feature type="transmembrane region" description="Helical" evidence="6">
    <location>
        <begin position="331"/>
        <end position="350"/>
    </location>
</feature>
<evidence type="ECO:0000256" key="4">
    <source>
        <dbReference type="ARBA" id="ARBA00023136"/>
    </source>
</evidence>
<evidence type="ECO:0000259" key="7">
    <source>
        <dbReference type="Pfam" id="PF00324"/>
    </source>
</evidence>
<reference evidence="10" key="2">
    <citation type="submission" date="2009-11" db="EMBL/GenBank/DDBJ databases">
        <title>The Genome Sequence of Allomyces macrogynus strain ATCC 38327.</title>
        <authorList>
            <consortium name="The Broad Institute Genome Sequencing Platform"/>
            <person name="Russ C."/>
            <person name="Cuomo C."/>
            <person name="Shea T."/>
            <person name="Young S.K."/>
            <person name="Zeng Q."/>
            <person name="Koehrsen M."/>
            <person name="Haas B."/>
            <person name="Borodovsky M."/>
            <person name="Guigo R."/>
            <person name="Alvarado L."/>
            <person name="Berlin A."/>
            <person name="Borenstein D."/>
            <person name="Chen Z."/>
            <person name="Engels R."/>
            <person name="Freedman E."/>
            <person name="Gellesch M."/>
            <person name="Goldberg J."/>
            <person name="Griggs A."/>
            <person name="Gujja S."/>
            <person name="Heiman D."/>
            <person name="Hepburn T."/>
            <person name="Howarth C."/>
            <person name="Jen D."/>
            <person name="Larson L."/>
            <person name="Lewis B."/>
            <person name="Mehta T."/>
            <person name="Park D."/>
            <person name="Pearson M."/>
            <person name="Roberts A."/>
            <person name="Saif S."/>
            <person name="Shenoy N."/>
            <person name="Sisk P."/>
            <person name="Stolte C."/>
            <person name="Sykes S."/>
            <person name="Walk T."/>
            <person name="White J."/>
            <person name="Yandava C."/>
            <person name="Burger G."/>
            <person name="Gray M.W."/>
            <person name="Holland P.W.H."/>
            <person name="King N."/>
            <person name="Lang F.B.F."/>
            <person name="Roger A.J."/>
            <person name="Ruiz-Trillo I."/>
            <person name="Lander E."/>
            <person name="Nusbaum C."/>
        </authorList>
    </citation>
    <scope>NUCLEOTIDE SEQUENCE [LARGE SCALE GENOMIC DNA]</scope>
    <source>
        <strain evidence="10">ATCC 38327</strain>
    </source>
</reference>
<dbReference type="PANTHER" id="PTHR11827">
    <property type="entry name" value="SOLUTE CARRIER FAMILY 12, CATION COTRANSPORTERS"/>
    <property type="match status" value="1"/>
</dbReference>
<feature type="compositionally biased region" description="Acidic residues" evidence="5">
    <location>
        <begin position="792"/>
        <end position="802"/>
    </location>
</feature>
<evidence type="ECO:0000256" key="6">
    <source>
        <dbReference type="SAM" id="Phobius"/>
    </source>
</evidence>
<evidence type="ECO:0000313" key="10">
    <source>
        <dbReference type="Proteomes" id="UP000054350"/>
    </source>
</evidence>
<feature type="compositionally biased region" description="Low complexity" evidence="5">
    <location>
        <begin position="1068"/>
        <end position="1090"/>
    </location>
</feature>
<dbReference type="Pfam" id="PF00324">
    <property type="entry name" value="AA_permease"/>
    <property type="match status" value="2"/>
</dbReference>
<organism evidence="9 10">
    <name type="scientific">Allomyces macrogynus (strain ATCC 38327)</name>
    <name type="common">Allomyces javanicus var. macrogynus</name>
    <dbReference type="NCBI Taxonomy" id="578462"/>
    <lineage>
        <taxon>Eukaryota</taxon>
        <taxon>Fungi</taxon>
        <taxon>Fungi incertae sedis</taxon>
        <taxon>Blastocladiomycota</taxon>
        <taxon>Blastocladiomycetes</taxon>
        <taxon>Blastocladiales</taxon>
        <taxon>Blastocladiaceae</taxon>
        <taxon>Allomyces</taxon>
    </lineage>
</organism>
<feature type="compositionally biased region" description="Pro residues" evidence="5">
    <location>
        <begin position="1"/>
        <end position="12"/>
    </location>
</feature>
<feature type="region of interest" description="Disordered" evidence="5">
    <location>
        <begin position="782"/>
        <end position="822"/>
    </location>
</feature>
<dbReference type="VEuPathDB" id="FungiDB:AMAG_06634"/>
<keyword evidence="3 6" id="KW-1133">Transmembrane helix</keyword>
<evidence type="ECO:0000256" key="2">
    <source>
        <dbReference type="ARBA" id="ARBA00022692"/>
    </source>
</evidence>
<feature type="transmembrane region" description="Helical" evidence="6">
    <location>
        <begin position="162"/>
        <end position="187"/>
    </location>
</feature>
<evidence type="ECO:0008006" key="11">
    <source>
        <dbReference type="Google" id="ProtNLM"/>
    </source>
</evidence>
<feature type="transmembrane region" description="Helical" evidence="6">
    <location>
        <begin position="405"/>
        <end position="427"/>
    </location>
</feature>
<feature type="transmembrane region" description="Helical" evidence="6">
    <location>
        <begin position="362"/>
        <end position="385"/>
    </location>
</feature>
<feature type="region of interest" description="Disordered" evidence="5">
    <location>
        <begin position="1063"/>
        <end position="1098"/>
    </location>
</feature>
<dbReference type="STRING" id="578462.A0A0L0SEJ9"/>
<feature type="transmembrane region" description="Helical" evidence="6">
    <location>
        <begin position="252"/>
        <end position="269"/>
    </location>
</feature>
<gene>
    <name evidence="9" type="ORF">AMAG_06634</name>
</gene>
<dbReference type="eggNOG" id="KOG2082">
    <property type="taxonomic scope" value="Eukaryota"/>
</dbReference>
<dbReference type="InterPro" id="IPR018491">
    <property type="entry name" value="SLC12_C"/>
</dbReference>
<evidence type="ECO:0000256" key="5">
    <source>
        <dbReference type="SAM" id="MobiDB-lite"/>
    </source>
</evidence>
<reference evidence="9 10" key="1">
    <citation type="submission" date="2009-11" db="EMBL/GenBank/DDBJ databases">
        <title>Annotation of Allomyces macrogynus ATCC 38327.</title>
        <authorList>
            <consortium name="The Broad Institute Genome Sequencing Platform"/>
            <person name="Russ C."/>
            <person name="Cuomo C."/>
            <person name="Burger G."/>
            <person name="Gray M.W."/>
            <person name="Holland P.W.H."/>
            <person name="King N."/>
            <person name="Lang F.B.F."/>
            <person name="Roger A.J."/>
            <person name="Ruiz-Trillo I."/>
            <person name="Young S.K."/>
            <person name="Zeng Q."/>
            <person name="Gargeya S."/>
            <person name="Fitzgerald M."/>
            <person name="Haas B."/>
            <person name="Abouelleil A."/>
            <person name="Alvarado L."/>
            <person name="Arachchi H.M."/>
            <person name="Berlin A."/>
            <person name="Chapman S.B."/>
            <person name="Gearin G."/>
            <person name="Goldberg J."/>
            <person name="Griggs A."/>
            <person name="Gujja S."/>
            <person name="Hansen M."/>
            <person name="Heiman D."/>
            <person name="Howarth C."/>
            <person name="Larimer J."/>
            <person name="Lui A."/>
            <person name="MacDonald P.J.P."/>
            <person name="McCowen C."/>
            <person name="Montmayeur A."/>
            <person name="Murphy C."/>
            <person name="Neiman D."/>
            <person name="Pearson M."/>
            <person name="Priest M."/>
            <person name="Roberts A."/>
            <person name="Saif S."/>
            <person name="Shea T."/>
            <person name="Sisk P."/>
            <person name="Stolte C."/>
            <person name="Sykes S."/>
            <person name="Wortman J."/>
            <person name="Nusbaum C."/>
            <person name="Birren B."/>
        </authorList>
    </citation>
    <scope>NUCLEOTIDE SEQUENCE [LARGE SCALE GENOMIC DNA]</scope>
    <source>
        <strain evidence="9 10">ATCC 38327</strain>
    </source>
</reference>
<accession>A0A0L0SEJ9</accession>
<dbReference type="Pfam" id="PF03522">
    <property type="entry name" value="SLC12"/>
    <property type="match status" value="1"/>
</dbReference>
<dbReference type="InterPro" id="IPR004841">
    <property type="entry name" value="AA-permease/SLC12A_dom"/>
</dbReference>
<proteinExistence type="predicted"/>
<protein>
    <recommendedName>
        <fullName evidence="11">Amino acid permease/ SLC12A domain-containing protein</fullName>
    </recommendedName>
</protein>
<dbReference type="Proteomes" id="UP000054350">
    <property type="component" value="Unassembled WGS sequence"/>
</dbReference>
<feature type="transmembrane region" description="Helical" evidence="6">
    <location>
        <begin position="514"/>
        <end position="539"/>
    </location>
</feature>
<sequence>MAAPPPPAPPPATTRRTANNTTDHRTRRIVDWVRDVAPATPLLSQSAEHAPPVAGYGAIPDTAPHLLRPDTTAVQIDVHGPVNRHTAHGGGGELPWEAVALLEPDAAIEDEDLAGLTHVDNGAHEALAKVGFIKGVTIPTCEFMWSVLIFVRFGHIVGEAGLLAGLALLLLCAGTVAITATSVAAIATNGLPRDGVVQVMTRVLGSGIGGTITLIFGLGVAIFSSVEVVGSVQGLLEASGWQITSSVETDQRILSVACLAFLGFVAFLGHKAVYRLALVFLVALIVAYSSLFAGFAMAPRVNDFGGLVTGWSWETLHSNLYPSPTLDTTELLSLLFPCFLGIFTGVNNASNLRDPQRAIPKGALWAIATSLTLYTGIFTCLAAVVQRPLLLKHFTVAPELAWPMPALSIVGLFLVGNGSALHCLVLASQTFCNLFAERVLPRPWWMPPFEQRSGSLALFFRKSSGDAHAAHHSNGQLAAPPHHDAAAGGEPRMALLGIIALALPFIFLNELEALAAIVAMCFLLSYAVTNISCVVLELLALPVWRPAYRGYHWLLSLLGAVICVVLMMRIQPMAAFGLLCLTAVGTFGIQLASGSARQWGHAVHGLLYQLALDHLLAAEDEQMRVLKRNFCLDRPPGNEADDVRFTASQLIRDHVLNGNSPNETTSVLSFAPSFSTASINSLLHFAHTFRDSPTNAEGGDDRDAAAAVAAADACPTGICGPNSAGLPPRPRNALWKPQIMAFFGMPHGRIQHPRLLALVAQLATRGGLCVLSHIVVPPLTRRRAPAERDPVESENEDEDAEYDEHGGDGDDEEAAGTHVRDEDDVGVVAPGRKVPLVRVPTGGSARRGSGSEVPIEDRMDVVVAMCERQVSRRKLILYQLMLAEDLRGFVKVFVAPSIKFGQTVLLQSVGLGELTANTVLAAWPERGAKWGDNLSSVRELAHLWRLARICGHNMLIAKGASMFPRNDDAPMRGTLDVWWVVNEGPLMLLIAFLLKQHNIWRRCRLRLFAVCRQGEDPELLKAMLCAYLQLLRIRVDSIEIVPIAVAAVELDLEAALSAEMRQEEAASESEAAGTAHSARASASGAPAGTSVPTGNDSTTLNVSLAPAGLYVRRRTRTADHDRRHRRVVRCFSAGNRPPPTIVVTPEMVPFMRRTVAAALRAAMVERSVDADLVVLNLPAVARDMDVNLFGLRPGRRAGAYVELLEYLTSEPGMKRCILVHSSARTREELRMAASA</sequence>
<dbReference type="AlphaFoldDB" id="A0A0L0SEJ9"/>
<dbReference type="EMBL" id="GG745337">
    <property type="protein sequence ID" value="KNE60872.1"/>
    <property type="molecule type" value="Genomic_DNA"/>
</dbReference>
<evidence type="ECO:0000256" key="1">
    <source>
        <dbReference type="ARBA" id="ARBA00004141"/>
    </source>
</evidence>
<dbReference type="PANTHER" id="PTHR11827:SF72">
    <property type="entry name" value="GH08340P"/>
    <property type="match status" value="1"/>
</dbReference>
<comment type="subcellular location">
    <subcellularLocation>
        <location evidence="1">Membrane</location>
        <topology evidence="1">Multi-pass membrane protein</topology>
    </subcellularLocation>
</comment>
<evidence type="ECO:0000256" key="3">
    <source>
        <dbReference type="ARBA" id="ARBA00022989"/>
    </source>
</evidence>
<feature type="transmembrane region" description="Helical" evidence="6">
    <location>
        <begin position="276"/>
        <end position="298"/>
    </location>
</feature>
<name>A0A0L0SEJ9_ALLM3</name>
<evidence type="ECO:0000313" key="9">
    <source>
        <dbReference type="EMBL" id="KNE60872.1"/>
    </source>
</evidence>
<evidence type="ECO:0000259" key="8">
    <source>
        <dbReference type="Pfam" id="PF03522"/>
    </source>
</evidence>
<feature type="transmembrane region" description="Helical" evidence="6">
    <location>
        <begin position="551"/>
        <end position="568"/>
    </location>
</feature>
<feature type="transmembrane region" description="Helical" evidence="6">
    <location>
        <begin position="492"/>
        <end position="508"/>
    </location>
</feature>
<feature type="domain" description="Amino acid permease/ SLC12A" evidence="7">
    <location>
        <begin position="144"/>
        <end position="397"/>
    </location>
</feature>
<keyword evidence="10" id="KW-1185">Reference proteome</keyword>
<dbReference type="GO" id="GO:0016020">
    <property type="term" value="C:membrane"/>
    <property type="evidence" value="ECO:0007669"/>
    <property type="project" value="UniProtKB-SubCell"/>
</dbReference>
<dbReference type="GO" id="GO:0015377">
    <property type="term" value="F:chloride:monoatomic cation symporter activity"/>
    <property type="evidence" value="ECO:0007669"/>
    <property type="project" value="InterPro"/>
</dbReference>
<keyword evidence="2 6" id="KW-0812">Transmembrane</keyword>
<feature type="domain" description="Amino acid permease/ SLC12A" evidence="7">
    <location>
        <begin position="488"/>
        <end position="583"/>
    </location>
</feature>
<feature type="region of interest" description="Disordered" evidence="5">
    <location>
        <begin position="1"/>
        <end position="25"/>
    </location>
</feature>
<feature type="domain" description="SLC12A transporter C-terminal" evidence="8">
    <location>
        <begin position="971"/>
        <end position="1042"/>
    </location>
</feature>